<dbReference type="KEGG" id="smo:SELMODRAFT_448428"/>
<dbReference type="PANTHER" id="PTHR36725">
    <property type="entry name" value="SENESCENCE-ASSOCIATED PROTEIN AAF, CHLOROLPLASTIC"/>
    <property type="match status" value="1"/>
</dbReference>
<sequence>MRIQAGARENGTISRFRAWDCGSPAAAKPCCCRAAKPNGSSGLEEQDKSGHQCRLAEAAKYARQDAMLVTAAAQNMDEKARSNLLLLAREFSRLDMRARQDMALIGSTVTKLDARARERAHRKADRVNRIATKLKEIAGSELKVAATEHWNDGALDADLRLADLRARRRAMEDSFATVQAVKSIHDAAVKVLLMKENAETTTLNPGTDETSRPVKKTTLDRVAEFEEAYVKMASLLAEVNVLDDSDPDELEYIIATLLDMDEVHGASGATLVTQTASSPDIATRQGLLCSISCELWFEVVNSFLSRRRALVDALANAPSLLALGNAGISALQRLAEDENLEVSRAASKALDELQSEWKHIDASMLSNNVDGGQHYLDDTTLMEDPEED</sequence>
<accession>D8T777</accession>
<dbReference type="Proteomes" id="UP000001514">
    <property type="component" value="Unassembled WGS sequence"/>
</dbReference>
<gene>
    <name evidence="1" type="ORF">SELMODRAFT_448428</name>
</gene>
<dbReference type="GO" id="GO:0010150">
    <property type="term" value="P:leaf senescence"/>
    <property type="evidence" value="ECO:0007669"/>
    <property type="project" value="InterPro"/>
</dbReference>
<dbReference type="AlphaFoldDB" id="D8T777"/>
<dbReference type="EMBL" id="GL377684">
    <property type="protein sequence ID" value="EFJ07514.1"/>
    <property type="molecule type" value="Genomic_DNA"/>
</dbReference>
<dbReference type="Gramene" id="EFJ07514">
    <property type="protein sequence ID" value="EFJ07514"/>
    <property type="gene ID" value="SELMODRAFT_448428"/>
</dbReference>
<evidence type="ECO:0000313" key="1">
    <source>
        <dbReference type="EMBL" id="EFJ07514.1"/>
    </source>
</evidence>
<dbReference type="STRING" id="88036.D8T777"/>
<name>D8T777_SELML</name>
<dbReference type="eggNOG" id="ENOG502QPKY">
    <property type="taxonomic scope" value="Eukaryota"/>
</dbReference>
<dbReference type="PANTHER" id="PTHR36725:SF1">
    <property type="entry name" value="SENESCENCE-ASSOCIATED PROTEIN AAF, CHLOROLPLASTIC"/>
    <property type="match status" value="1"/>
</dbReference>
<dbReference type="HOGENOM" id="CLU_759523_0_0_1"/>
<reference evidence="1 2" key="1">
    <citation type="journal article" date="2011" name="Science">
        <title>The Selaginella genome identifies genetic changes associated with the evolution of vascular plants.</title>
        <authorList>
            <person name="Banks J.A."/>
            <person name="Nishiyama T."/>
            <person name="Hasebe M."/>
            <person name="Bowman J.L."/>
            <person name="Gribskov M."/>
            <person name="dePamphilis C."/>
            <person name="Albert V.A."/>
            <person name="Aono N."/>
            <person name="Aoyama T."/>
            <person name="Ambrose B.A."/>
            <person name="Ashton N.W."/>
            <person name="Axtell M.J."/>
            <person name="Barker E."/>
            <person name="Barker M.S."/>
            <person name="Bennetzen J.L."/>
            <person name="Bonawitz N.D."/>
            <person name="Chapple C."/>
            <person name="Cheng C."/>
            <person name="Correa L.G."/>
            <person name="Dacre M."/>
            <person name="DeBarry J."/>
            <person name="Dreyer I."/>
            <person name="Elias M."/>
            <person name="Engstrom E.M."/>
            <person name="Estelle M."/>
            <person name="Feng L."/>
            <person name="Finet C."/>
            <person name="Floyd S.K."/>
            <person name="Frommer W.B."/>
            <person name="Fujita T."/>
            <person name="Gramzow L."/>
            <person name="Gutensohn M."/>
            <person name="Harholt J."/>
            <person name="Hattori M."/>
            <person name="Heyl A."/>
            <person name="Hirai T."/>
            <person name="Hiwatashi Y."/>
            <person name="Ishikawa M."/>
            <person name="Iwata M."/>
            <person name="Karol K.G."/>
            <person name="Koehler B."/>
            <person name="Kolukisaoglu U."/>
            <person name="Kubo M."/>
            <person name="Kurata T."/>
            <person name="Lalonde S."/>
            <person name="Li K."/>
            <person name="Li Y."/>
            <person name="Litt A."/>
            <person name="Lyons E."/>
            <person name="Manning G."/>
            <person name="Maruyama T."/>
            <person name="Michael T.P."/>
            <person name="Mikami K."/>
            <person name="Miyazaki S."/>
            <person name="Morinaga S."/>
            <person name="Murata T."/>
            <person name="Mueller-Roeber B."/>
            <person name="Nelson D.R."/>
            <person name="Obara M."/>
            <person name="Oguri Y."/>
            <person name="Olmstead R.G."/>
            <person name="Onodera N."/>
            <person name="Petersen B.L."/>
            <person name="Pils B."/>
            <person name="Prigge M."/>
            <person name="Rensing S.A."/>
            <person name="Riano-Pachon D.M."/>
            <person name="Roberts A.W."/>
            <person name="Sato Y."/>
            <person name="Scheller H.V."/>
            <person name="Schulz B."/>
            <person name="Schulz C."/>
            <person name="Shakirov E.V."/>
            <person name="Shibagaki N."/>
            <person name="Shinohara N."/>
            <person name="Shippen D.E."/>
            <person name="Soerensen I."/>
            <person name="Sotooka R."/>
            <person name="Sugimoto N."/>
            <person name="Sugita M."/>
            <person name="Sumikawa N."/>
            <person name="Tanurdzic M."/>
            <person name="Theissen G."/>
            <person name="Ulvskov P."/>
            <person name="Wakazuki S."/>
            <person name="Weng J.K."/>
            <person name="Willats W.W."/>
            <person name="Wipf D."/>
            <person name="Wolf P.G."/>
            <person name="Yang L."/>
            <person name="Zimmer A.D."/>
            <person name="Zhu Q."/>
            <person name="Mitros T."/>
            <person name="Hellsten U."/>
            <person name="Loque D."/>
            <person name="Otillar R."/>
            <person name="Salamov A."/>
            <person name="Schmutz J."/>
            <person name="Shapiro H."/>
            <person name="Lindquist E."/>
            <person name="Lucas S."/>
            <person name="Rokhsar D."/>
            <person name="Grigoriev I.V."/>
        </authorList>
    </citation>
    <scope>NUCLEOTIDE SEQUENCE [LARGE SCALE GENOMIC DNA]</scope>
</reference>
<organism evidence="2">
    <name type="scientific">Selaginella moellendorffii</name>
    <name type="common">Spikemoss</name>
    <dbReference type="NCBI Taxonomy" id="88036"/>
    <lineage>
        <taxon>Eukaryota</taxon>
        <taxon>Viridiplantae</taxon>
        <taxon>Streptophyta</taxon>
        <taxon>Embryophyta</taxon>
        <taxon>Tracheophyta</taxon>
        <taxon>Lycopodiopsida</taxon>
        <taxon>Selaginellales</taxon>
        <taxon>Selaginellaceae</taxon>
        <taxon>Selaginella</taxon>
    </lineage>
</organism>
<keyword evidence="2" id="KW-1185">Reference proteome</keyword>
<dbReference type="FunCoup" id="D8T777">
    <property type="interactions" value="285"/>
</dbReference>
<protein>
    <submittedName>
        <fullName evidence="1">Uncharacterized protein</fullName>
    </submittedName>
</protein>
<proteinExistence type="predicted"/>
<dbReference type="OMA" id="DMMVSKV"/>
<dbReference type="InParanoid" id="D8T777"/>
<dbReference type="InterPro" id="IPR044973">
    <property type="entry name" value="AAF-like"/>
</dbReference>
<evidence type="ECO:0000313" key="2">
    <source>
        <dbReference type="Proteomes" id="UP000001514"/>
    </source>
</evidence>